<feature type="transmembrane region" description="Helical" evidence="1">
    <location>
        <begin position="12"/>
        <end position="30"/>
    </location>
</feature>
<accession>A0A0F9FZ17</accession>
<evidence type="ECO:0000313" key="2">
    <source>
        <dbReference type="EMBL" id="KKL56362.1"/>
    </source>
</evidence>
<dbReference type="AlphaFoldDB" id="A0A0F9FZ17"/>
<sequence length="52" mass="6052">MKIKDIFRIKVIIFIIQIFILSLVLVSFNYTSPINFDSKVSPPQERIIQTIA</sequence>
<reference evidence="2" key="1">
    <citation type="journal article" date="2015" name="Nature">
        <title>Complex archaea that bridge the gap between prokaryotes and eukaryotes.</title>
        <authorList>
            <person name="Spang A."/>
            <person name="Saw J.H."/>
            <person name="Jorgensen S.L."/>
            <person name="Zaremba-Niedzwiedzka K."/>
            <person name="Martijn J."/>
            <person name="Lind A.E."/>
            <person name="van Eijk R."/>
            <person name="Schleper C."/>
            <person name="Guy L."/>
            <person name="Ettema T.J."/>
        </authorList>
    </citation>
    <scope>NUCLEOTIDE SEQUENCE</scope>
</reference>
<name>A0A0F9FZ17_9ZZZZ</name>
<evidence type="ECO:0000256" key="1">
    <source>
        <dbReference type="SAM" id="Phobius"/>
    </source>
</evidence>
<keyword evidence="1" id="KW-0812">Transmembrane</keyword>
<organism evidence="2">
    <name type="scientific">marine sediment metagenome</name>
    <dbReference type="NCBI Taxonomy" id="412755"/>
    <lineage>
        <taxon>unclassified sequences</taxon>
        <taxon>metagenomes</taxon>
        <taxon>ecological metagenomes</taxon>
    </lineage>
</organism>
<feature type="non-terminal residue" evidence="2">
    <location>
        <position position="52"/>
    </location>
</feature>
<gene>
    <name evidence="2" type="ORF">LCGC14_2246150</name>
</gene>
<protein>
    <submittedName>
        <fullName evidence="2">Uncharacterized protein</fullName>
    </submittedName>
</protein>
<proteinExistence type="predicted"/>
<keyword evidence="1" id="KW-0472">Membrane</keyword>
<comment type="caution">
    <text evidence="2">The sequence shown here is derived from an EMBL/GenBank/DDBJ whole genome shotgun (WGS) entry which is preliminary data.</text>
</comment>
<dbReference type="EMBL" id="LAZR01030521">
    <property type="protein sequence ID" value="KKL56362.1"/>
    <property type="molecule type" value="Genomic_DNA"/>
</dbReference>
<keyword evidence="1" id="KW-1133">Transmembrane helix</keyword>